<comment type="caution">
    <text evidence="1">The sequence shown here is derived from an EMBL/GenBank/DDBJ whole genome shotgun (WGS) entry which is preliminary data.</text>
</comment>
<proteinExistence type="predicted"/>
<dbReference type="EMBL" id="CAMXCT030004112">
    <property type="protein sequence ID" value="CAL4795007.1"/>
    <property type="molecule type" value="Genomic_DNA"/>
</dbReference>
<dbReference type="EMBL" id="CAMXCT010004112">
    <property type="protein sequence ID" value="CAI4007695.1"/>
    <property type="molecule type" value="Genomic_DNA"/>
</dbReference>
<name>A0A9P1DDR2_9DINO</name>
<reference evidence="1" key="1">
    <citation type="submission" date="2022-10" db="EMBL/GenBank/DDBJ databases">
        <authorList>
            <person name="Chen Y."/>
            <person name="Dougan E. K."/>
            <person name="Chan C."/>
            <person name="Rhodes N."/>
            <person name="Thang M."/>
        </authorList>
    </citation>
    <scope>NUCLEOTIDE SEQUENCE</scope>
</reference>
<keyword evidence="3" id="KW-1185">Reference proteome</keyword>
<organism evidence="1">
    <name type="scientific">Cladocopium goreaui</name>
    <dbReference type="NCBI Taxonomy" id="2562237"/>
    <lineage>
        <taxon>Eukaryota</taxon>
        <taxon>Sar</taxon>
        <taxon>Alveolata</taxon>
        <taxon>Dinophyceae</taxon>
        <taxon>Suessiales</taxon>
        <taxon>Symbiodiniaceae</taxon>
        <taxon>Cladocopium</taxon>
    </lineage>
</organism>
<dbReference type="OrthoDB" id="408136at2759"/>
<reference evidence="2" key="2">
    <citation type="submission" date="2024-04" db="EMBL/GenBank/DDBJ databases">
        <authorList>
            <person name="Chen Y."/>
            <person name="Shah S."/>
            <person name="Dougan E. K."/>
            <person name="Thang M."/>
            <person name="Chan C."/>
        </authorList>
    </citation>
    <scope>NUCLEOTIDE SEQUENCE [LARGE SCALE GENOMIC DNA]</scope>
</reference>
<accession>A0A9P1DDR2</accession>
<gene>
    <name evidence="1" type="ORF">C1SCF055_LOCUS33232</name>
</gene>
<dbReference type="EMBL" id="CAMXCT020004112">
    <property type="protein sequence ID" value="CAL1161070.1"/>
    <property type="molecule type" value="Genomic_DNA"/>
</dbReference>
<dbReference type="Proteomes" id="UP001152797">
    <property type="component" value="Unassembled WGS sequence"/>
</dbReference>
<evidence type="ECO:0000313" key="1">
    <source>
        <dbReference type="EMBL" id="CAI4007695.1"/>
    </source>
</evidence>
<evidence type="ECO:0000313" key="3">
    <source>
        <dbReference type="Proteomes" id="UP001152797"/>
    </source>
</evidence>
<evidence type="ECO:0000313" key="2">
    <source>
        <dbReference type="EMBL" id="CAL1161070.1"/>
    </source>
</evidence>
<sequence length="1405" mass="155696">MAHFSLERVLSPVPTSAFPAVSEILSSIPSHLCPPFLQKVLETKHEVNLSLKQVENVLWKIETFLPCMVSVSHPLGQNPFQLKKYQELVPDVPTVCVPSLVTSCACCGGALEDKAGRSSSRLVNNLRGSDEMDNRFLIFTQAAGVLFAEFKVVPRYRSFFAVEIGLLHSITDEIAHSGATFSSAVLRWVKQHPEEGQVRLLQGKDLTMLERCRKRLEEDLDGFEASLSQVLPHLRKQRLNKVAEHIHSCPICQQCVWILLDGKQGARRFICAGLEGHRTFADLGVSIYTGCMNHAGPNDVFCKRCRPSSLLQSALIPQEKVLQVETCPSEDGLSVETWYLVRCKCPQNGIFEAPLPRKEVRADLLAEFEKGALPKKRDHGNLRTQFRWLKSARMVRQAALKRAGPCKPARRGRASKKEEVKKLPGGWLSQAYVAFLRDTDKSTDGSELAECGIDKEKKTLKRRRCTGGILTATLSCGQLVDWLELPRGEALDVVYTFVLDVIKELSTRQVQVKCVGYDNACRLLAMAERCENLCSPWTNKVTECRIVLDRFHKGNHSWCLRHRPQVDPDHPDNIPLLQFRNSESCEQLNAWISGRTAAALNLTGRSKKDAAEDRDPGMCKADLLLAYQLMDTTNPFPSASVGARQPLAWKVCCALAQAASLHPGCMFVHMLCLVALTLNAVQVKYTGLLGKFCNLMVLQHGPPGDGKSIALWLDLHILRDKRAQAKYKAEYEVWRSSGSGPVEEPTKPPPQDSIVNRMTWVGLGQHMHQQDGCAILALHEGRTFLQHTFEGSVGGGIEELNQLSDHDCYKNTISSQSGRYWVKNPHLIALVMMHCEEIAQQASQEDSVAGLSRFLLAKFPCRVLKIRDPQSAEQAQNELDECFNSLGYDQVVSAMAHVLTISKLLFPHNEARDDDAEHRCFSHVSGLHTMPFAASVKQQFINTFNKYVDKVRADQKVLGGQSSRLNKEKTRALRFIAPLDVFEKVIAWLLQKDGHRLTEGQDTELSGEEIIRSLAHVRSSVHIECDVTGKFTAGCSQNVRVNIEQVATVFKPSQIHPSATTEAVETAVELGKWFHASFQNTVGARALVSEFKTERSNMILLPRPCVKEAAGLISHAFALNAEHTAAQVRARLLDLLILAMMGFVVMGCGRYALVGYAEDDEDFVICCNRLTSWDAEADLAAVRSWVPISGAEKPKLDQDACDDAISCIHRLLRGEAANVDGCRDVFMVDPLVPTQACPAPETAVPLTQEAVDDQAPPAKRLRREKDLCRDDFSTNIPLAKNILLYLLKSAASRVTVRVILDVTKLRQCAQAEELEAMARNVFRLGAEAGLASLGPQGGTWTGVKPPPEHEAAVVTLLRELFENNMQGVEPAIRHKAEGMLVLSQQRSKCMGNAALCCDGGALTKA</sequence>
<protein>
    <submittedName>
        <fullName evidence="1">Uncharacterized protein</fullName>
    </submittedName>
</protein>